<evidence type="ECO:0000313" key="3">
    <source>
        <dbReference type="Proteomes" id="UP001230504"/>
    </source>
</evidence>
<gene>
    <name evidence="2" type="ORF">LY79DRAFT_670148</name>
</gene>
<dbReference type="InterPro" id="IPR010730">
    <property type="entry name" value="HET"/>
</dbReference>
<organism evidence="2 3">
    <name type="scientific">Colletotrichum navitas</name>
    <dbReference type="NCBI Taxonomy" id="681940"/>
    <lineage>
        <taxon>Eukaryota</taxon>
        <taxon>Fungi</taxon>
        <taxon>Dikarya</taxon>
        <taxon>Ascomycota</taxon>
        <taxon>Pezizomycotina</taxon>
        <taxon>Sordariomycetes</taxon>
        <taxon>Hypocreomycetidae</taxon>
        <taxon>Glomerellales</taxon>
        <taxon>Glomerellaceae</taxon>
        <taxon>Colletotrichum</taxon>
        <taxon>Colletotrichum graminicola species complex</taxon>
    </lineage>
</organism>
<accession>A0AAD8PY81</accession>
<reference evidence="2" key="1">
    <citation type="submission" date="2021-06" db="EMBL/GenBank/DDBJ databases">
        <title>Comparative genomics, transcriptomics and evolutionary studies reveal genomic signatures of adaptation to plant cell wall in hemibiotrophic fungi.</title>
        <authorList>
            <consortium name="DOE Joint Genome Institute"/>
            <person name="Baroncelli R."/>
            <person name="Diaz J.F."/>
            <person name="Benocci T."/>
            <person name="Peng M."/>
            <person name="Battaglia E."/>
            <person name="Haridas S."/>
            <person name="Andreopoulos W."/>
            <person name="Labutti K."/>
            <person name="Pangilinan J."/>
            <person name="Floch G.L."/>
            <person name="Makela M.R."/>
            <person name="Henrissat B."/>
            <person name="Grigoriev I.V."/>
            <person name="Crouch J.A."/>
            <person name="De Vries R.P."/>
            <person name="Sukno S.A."/>
            <person name="Thon M.R."/>
        </authorList>
    </citation>
    <scope>NUCLEOTIDE SEQUENCE</scope>
    <source>
        <strain evidence="2">CBS 125086</strain>
    </source>
</reference>
<protein>
    <submittedName>
        <fullName evidence="2">Heterokaryon incompatibility</fullName>
    </submittedName>
</protein>
<sequence>MIDYDAISYTWANNDSKIEWTECITLDGREFLVTPNCMMAMRRVRSRGAEKVIWIDAVCMNQKDAEERSHQVRLMPQIFFRAQHVLIYVGEPAPEEEGLLQMLQGDHISTIPLQPLQVILETFLQRPYFSRAWALQEVALARKATLICGRFSMSWSMVQIT</sequence>
<feature type="domain" description="Heterokaryon incompatibility" evidence="1">
    <location>
        <begin position="4"/>
        <end position="137"/>
    </location>
</feature>
<proteinExistence type="predicted"/>
<dbReference type="PANTHER" id="PTHR24148:SF64">
    <property type="entry name" value="HETEROKARYON INCOMPATIBILITY DOMAIN-CONTAINING PROTEIN"/>
    <property type="match status" value="1"/>
</dbReference>
<dbReference type="GeneID" id="85447986"/>
<dbReference type="PANTHER" id="PTHR24148">
    <property type="entry name" value="ANKYRIN REPEAT DOMAIN-CONTAINING PROTEIN 39 HOMOLOG-RELATED"/>
    <property type="match status" value="1"/>
</dbReference>
<dbReference type="Proteomes" id="UP001230504">
    <property type="component" value="Unassembled WGS sequence"/>
</dbReference>
<dbReference type="EMBL" id="JAHLJV010000033">
    <property type="protein sequence ID" value="KAK1590231.1"/>
    <property type="molecule type" value="Genomic_DNA"/>
</dbReference>
<dbReference type="InterPro" id="IPR052895">
    <property type="entry name" value="HetReg/Transcr_Mod"/>
</dbReference>
<dbReference type="RefSeq" id="XP_060413729.1">
    <property type="nucleotide sequence ID" value="XM_060563746.1"/>
</dbReference>
<dbReference type="Pfam" id="PF06985">
    <property type="entry name" value="HET"/>
    <property type="match status" value="1"/>
</dbReference>
<comment type="caution">
    <text evidence="2">The sequence shown here is derived from an EMBL/GenBank/DDBJ whole genome shotgun (WGS) entry which is preliminary data.</text>
</comment>
<keyword evidence="3" id="KW-1185">Reference proteome</keyword>
<dbReference type="AlphaFoldDB" id="A0AAD8PY81"/>
<evidence type="ECO:0000259" key="1">
    <source>
        <dbReference type="Pfam" id="PF06985"/>
    </source>
</evidence>
<evidence type="ECO:0000313" key="2">
    <source>
        <dbReference type="EMBL" id="KAK1590231.1"/>
    </source>
</evidence>
<name>A0AAD8PY81_9PEZI</name>